<reference evidence="2 3" key="1">
    <citation type="journal article" date="2020" name="Phytopathology">
        <title>Genome Sequence Resources of Colletotrichum truncatum, C. plurivorum, C. musicola, and C. sojae: Four Species Pathogenic to Soybean (Glycine max).</title>
        <authorList>
            <person name="Rogerio F."/>
            <person name="Boufleur T.R."/>
            <person name="Ciampi-Guillardi M."/>
            <person name="Sukno S.A."/>
            <person name="Thon M.R."/>
            <person name="Massola Junior N.S."/>
            <person name="Baroncelli R."/>
        </authorList>
    </citation>
    <scope>NUCLEOTIDE SEQUENCE [LARGE SCALE GENOMIC DNA]</scope>
    <source>
        <strain evidence="2 3">LFN0009</strain>
    </source>
</reference>
<dbReference type="AlphaFoldDB" id="A0A8H6MGP8"/>
<dbReference type="Proteomes" id="UP000652219">
    <property type="component" value="Unassembled WGS sequence"/>
</dbReference>
<accession>A0A8H6MGP8</accession>
<proteinExistence type="predicted"/>
<evidence type="ECO:0000256" key="1">
    <source>
        <dbReference type="SAM" id="Coils"/>
    </source>
</evidence>
<comment type="caution">
    <text evidence="2">The sequence shown here is derived from an EMBL/GenBank/DDBJ whole genome shotgun (WGS) entry which is preliminary data.</text>
</comment>
<organism evidence="2 3">
    <name type="scientific">Colletotrichum sojae</name>
    <dbReference type="NCBI Taxonomy" id="2175907"/>
    <lineage>
        <taxon>Eukaryota</taxon>
        <taxon>Fungi</taxon>
        <taxon>Dikarya</taxon>
        <taxon>Ascomycota</taxon>
        <taxon>Pezizomycotina</taxon>
        <taxon>Sordariomycetes</taxon>
        <taxon>Hypocreomycetidae</taxon>
        <taxon>Glomerellales</taxon>
        <taxon>Glomerellaceae</taxon>
        <taxon>Colletotrichum</taxon>
        <taxon>Colletotrichum orchidearum species complex</taxon>
    </lineage>
</organism>
<dbReference type="Gene3D" id="3.40.50.300">
    <property type="entry name" value="P-loop containing nucleotide triphosphate hydrolases"/>
    <property type="match status" value="1"/>
</dbReference>
<feature type="coiled-coil region" evidence="1">
    <location>
        <begin position="182"/>
        <end position="249"/>
    </location>
</feature>
<dbReference type="EMBL" id="WIGN01000826">
    <property type="protein sequence ID" value="KAF6783349.1"/>
    <property type="molecule type" value="Genomic_DNA"/>
</dbReference>
<keyword evidence="3" id="KW-1185">Reference proteome</keyword>
<name>A0A8H6MGP8_9PEZI</name>
<protein>
    <submittedName>
        <fullName evidence="2">Uncharacterized protein</fullName>
    </submittedName>
</protein>
<sequence>MMLSLDWLPDSLFSIPRHRHVGTQEVALYPVNYAPNRAIWLVETPGFDDTNRNDTDVLKEIVTWFTNSYRENVKLHGIINLYRISDTRMTGGGMRNLAMFRKLCGPDALEHVVLARPSSGSTMLRHGNNRESAMRLIDHIVDKPAEAATTVLDLQKEMVDKSLSLAMTAAGQSVDGGLLKQSKQFKKTRTDLQQELADARQSNDRKMADLLERERQKTQAQLSELAQQREDLQVTLDRLMQTREKMKRRRWWAPWSRRED</sequence>
<evidence type="ECO:0000313" key="3">
    <source>
        <dbReference type="Proteomes" id="UP000652219"/>
    </source>
</evidence>
<gene>
    <name evidence="2" type="ORF">CSOJ01_15907</name>
</gene>
<keyword evidence="1" id="KW-0175">Coiled coil</keyword>
<evidence type="ECO:0000313" key="2">
    <source>
        <dbReference type="EMBL" id="KAF6783349.1"/>
    </source>
</evidence>
<dbReference type="InterPro" id="IPR027417">
    <property type="entry name" value="P-loop_NTPase"/>
</dbReference>